<dbReference type="OrthoDB" id="5374328at2759"/>
<feature type="region of interest" description="Disordered" evidence="3">
    <location>
        <begin position="504"/>
        <end position="533"/>
    </location>
</feature>
<evidence type="ECO:0000313" key="6">
    <source>
        <dbReference type="Proteomes" id="UP000590412"/>
    </source>
</evidence>
<dbReference type="InterPro" id="IPR018287">
    <property type="entry name" value="Hap4_TF_heteromerisation"/>
</dbReference>
<feature type="region of interest" description="Disordered" evidence="3">
    <location>
        <begin position="641"/>
        <end position="699"/>
    </location>
</feature>
<organism evidence="5 6">
    <name type="scientific">Candida parapsilosis</name>
    <name type="common">Yeast</name>
    <dbReference type="NCBI Taxonomy" id="5480"/>
    <lineage>
        <taxon>Eukaryota</taxon>
        <taxon>Fungi</taxon>
        <taxon>Dikarya</taxon>
        <taxon>Ascomycota</taxon>
        <taxon>Saccharomycotina</taxon>
        <taxon>Pichiomycetes</taxon>
        <taxon>Debaryomycetaceae</taxon>
        <taxon>Candida/Lodderomyces clade</taxon>
        <taxon>Candida</taxon>
    </lineage>
</organism>
<gene>
    <name evidence="5" type="ORF">FOB60_000904</name>
</gene>
<feature type="compositionally biased region" description="Low complexity" evidence="3">
    <location>
        <begin position="664"/>
        <end position="684"/>
    </location>
</feature>
<feature type="compositionally biased region" description="Polar residues" evidence="3">
    <location>
        <begin position="64"/>
        <end position="77"/>
    </location>
</feature>
<dbReference type="InterPro" id="IPR004827">
    <property type="entry name" value="bZIP"/>
</dbReference>
<evidence type="ECO:0000256" key="1">
    <source>
        <dbReference type="ARBA" id="ARBA00004123"/>
    </source>
</evidence>
<sequence>MTTKGPSIAPRQQSVAQSPIALAGSPPSSASAGSTPRSVASPNNPHNNNNNNNNVASPPNNAATRNLTTKSVTSIMTSKEWVLPPRPKPGRKPSVDTPASKRKAQNRAAQRAFRERRATRVQELEEKLMEVEKEKDIKEMALINTINKLKAENNFLTKSMEQIRQEMAMFRASQEEMRSQMSPRQHGHSQQQQQQQQQQQVLPQPPRQNIAPAPPQQFSKRHSSNSSSSSYSQLSLQPTQQQQQQQQQQQYYANLNAVSNPSPSNNISPTGSSYSLQQISPAPSADSPPTGTTRNGYQIRNTMSRNNSSNSNSTQHTLTPISNNNTPDKIYSTSNTSNNNDNNGGGAVGSSEFDCGVCIKDECLCESVGLKEPRKTDAERELENQINSIKPQPAVTLRRKRKAQSIEDVEEIDFTRQFATKAKPMPDLNKLRKHDQKSNTTVASTTNHNHHQHIQSRSKSIDKIDNSDFNEDSPMENCGFCSDDTPCVCREAAKEAARLNASLNGPDSVIVEEEEDEEQEEGMNGQGNDHNTLPPLQFNLTSNNSNTKMALPVMHPGPSVEIRDITNLTPGAVPTVIPRPNQSSSDSPSSSSSSQQQQQMEENGNSNEDSAGGCTGNPGTCRQCQMDPMSTLFCTTVASKSNDSSIRSNLSRTNSRASLSLNFGPGTPGASSNNNGNNNSNNAPSPIPPPLLASNSSNNIAASPGASGLNAFTALLPSTPGSGSGSNNNDGASGSGGGMFIPCADAYKTLSRHKKFNSVDFSTLVGKLTTRGMQVEVQSVANVLRELDRRLYN</sequence>
<feature type="compositionally biased region" description="Low complexity" evidence="3">
    <location>
        <begin position="259"/>
        <end position="273"/>
    </location>
</feature>
<feature type="compositionally biased region" description="Low complexity" evidence="3">
    <location>
        <begin position="332"/>
        <end position="342"/>
    </location>
</feature>
<dbReference type="InterPro" id="IPR050936">
    <property type="entry name" value="AP-1-like"/>
</dbReference>
<dbReference type="CDD" id="cd14688">
    <property type="entry name" value="bZIP_YAP"/>
    <property type="match status" value="1"/>
</dbReference>
<feature type="compositionally biased region" description="Polar residues" evidence="3">
    <location>
        <begin position="600"/>
        <end position="609"/>
    </location>
</feature>
<comment type="caution">
    <text evidence="5">The sequence shown here is derived from an EMBL/GenBank/DDBJ whole genome shotgun (WGS) entry which is preliminary data.</text>
</comment>
<feature type="compositionally biased region" description="Low complexity" evidence="3">
    <location>
        <begin position="190"/>
        <end position="200"/>
    </location>
</feature>
<feature type="region of interest" description="Disordered" evidence="3">
    <location>
        <begin position="570"/>
        <end position="614"/>
    </location>
</feature>
<dbReference type="EMBL" id="JABWAB010000001">
    <property type="protein sequence ID" value="KAF6059322.1"/>
    <property type="molecule type" value="Genomic_DNA"/>
</dbReference>
<dbReference type="Proteomes" id="UP000590412">
    <property type="component" value="Unassembled WGS sequence"/>
</dbReference>
<dbReference type="PANTHER" id="PTHR40621:SF7">
    <property type="entry name" value="BZIP DOMAIN-CONTAINING PROTEIN"/>
    <property type="match status" value="1"/>
</dbReference>
<dbReference type="InterPro" id="IPR046347">
    <property type="entry name" value="bZIP_sf"/>
</dbReference>
<dbReference type="GO" id="GO:0000976">
    <property type="term" value="F:transcription cis-regulatory region binding"/>
    <property type="evidence" value="ECO:0007669"/>
    <property type="project" value="InterPro"/>
</dbReference>
<dbReference type="SMART" id="SM00338">
    <property type="entry name" value="BRLZ"/>
    <property type="match status" value="1"/>
</dbReference>
<evidence type="ECO:0000259" key="4">
    <source>
        <dbReference type="PROSITE" id="PS00036"/>
    </source>
</evidence>
<dbReference type="Gene3D" id="1.20.5.170">
    <property type="match status" value="1"/>
</dbReference>
<feature type="compositionally biased region" description="Acidic residues" evidence="3">
    <location>
        <begin position="510"/>
        <end position="521"/>
    </location>
</feature>
<feature type="region of interest" description="Disordered" evidence="3">
    <location>
        <begin position="173"/>
        <end position="345"/>
    </location>
</feature>
<keyword evidence="2" id="KW-0539">Nucleus</keyword>
<dbReference type="PANTHER" id="PTHR40621">
    <property type="entry name" value="TRANSCRIPTION FACTOR KAPC-RELATED"/>
    <property type="match status" value="1"/>
</dbReference>
<feature type="compositionally biased region" description="Low complexity" evidence="3">
    <location>
        <begin position="582"/>
        <end position="599"/>
    </location>
</feature>
<comment type="subcellular location">
    <subcellularLocation>
        <location evidence="1">Nucleus</location>
    </subcellularLocation>
</comment>
<dbReference type="GO" id="GO:0090575">
    <property type="term" value="C:RNA polymerase II transcription regulator complex"/>
    <property type="evidence" value="ECO:0007669"/>
    <property type="project" value="TreeGrafter"/>
</dbReference>
<feature type="region of interest" description="Disordered" evidence="3">
    <location>
        <begin position="1"/>
        <end position="111"/>
    </location>
</feature>
<reference evidence="5" key="1">
    <citation type="submission" date="2020-03" db="EMBL/GenBank/DDBJ databases">
        <title>FDA dAtabase for Regulatory Grade micrObial Sequences (FDA-ARGOS): Supporting development and validation of Infectious Disease Dx tests.</title>
        <authorList>
            <person name="Campos J."/>
            <person name="Goldberg B."/>
            <person name="Tallon L."/>
            <person name="Sadzewicz L."/>
            <person name="Vavikolanu K."/>
            <person name="Mehta A."/>
            <person name="Aluvathingal J."/>
            <person name="Nadendla S."/>
            <person name="Nandy P."/>
            <person name="Geyer C."/>
            <person name="Yan Y."/>
            <person name="Sichtig H."/>
        </authorList>
    </citation>
    <scope>NUCLEOTIDE SEQUENCE [LARGE SCALE GENOMIC DNA]</scope>
    <source>
        <strain evidence="5">FDAARGOS_652</strain>
    </source>
</reference>
<evidence type="ECO:0000256" key="2">
    <source>
        <dbReference type="ARBA" id="ARBA00023242"/>
    </source>
</evidence>
<dbReference type="SUPFAM" id="SSF57959">
    <property type="entry name" value="Leucine zipper domain"/>
    <property type="match status" value="1"/>
</dbReference>
<evidence type="ECO:0000256" key="3">
    <source>
        <dbReference type="SAM" id="MobiDB-lite"/>
    </source>
</evidence>
<dbReference type="Pfam" id="PF10297">
    <property type="entry name" value="Hap4_Hap_bind"/>
    <property type="match status" value="1"/>
</dbReference>
<accession>A0A8X7NS03</accession>
<dbReference type="PROSITE" id="PS00036">
    <property type="entry name" value="BZIP_BASIC"/>
    <property type="match status" value="1"/>
</dbReference>
<name>A0A8X7NS03_CANPA</name>
<dbReference type="GO" id="GO:0001228">
    <property type="term" value="F:DNA-binding transcription activator activity, RNA polymerase II-specific"/>
    <property type="evidence" value="ECO:0007669"/>
    <property type="project" value="TreeGrafter"/>
</dbReference>
<dbReference type="AlphaFoldDB" id="A0A8X7NS03"/>
<feature type="compositionally biased region" description="Low complexity" evidence="3">
    <location>
        <begin position="300"/>
        <end position="314"/>
    </location>
</feature>
<feature type="compositionally biased region" description="Polar residues" evidence="3">
    <location>
        <begin position="315"/>
        <end position="327"/>
    </location>
</feature>
<proteinExistence type="predicted"/>
<feature type="compositionally biased region" description="Low complexity" evidence="3">
    <location>
        <begin position="224"/>
        <end position="250"/>
    </location>
</feature>
<feature type="compositionally biased region" description="Low complexity" evidence="3">
    <location>
        <begin position="18"/>
        <end position="63"/>
    </location>
</feature>
<feature type="compositionally biased region" description="Polar residues" evidence="3">
    <location>
        <begin position="641"/>
        <end position="661"/>
    </location>
</feature>
<feature type="compositionally biased region" description="Polar residues" evidence="3">
    <location>
        <begin position="274"/>
        <end position="299"/>
    </location>
</feature>
<evidence type="ECO:0000313" key="5">
    <source>
        <dbReference type="EMBL" id="KAF6059322.1"/>
    </source>
</evidence>
<feature type="region of interest" description="Disordered" evidence="3">
    <location>
        <begin position="441"/>
        <end position="460"/>
    </location>
</feature>
<feature type="compositionally biased region" description="Polar residues" evidence="3">
    <location>
        <begin position="1"/>
        <end position="17"/>
    </location>
</feature>
<feature type="domain" description="BZIP" evidence="4">
    <location>
        <begin position="101"/>
        <end position="116"/>
    </location>
</feature>
<protein>
    <submittedName>
        <fullName evidence="5">Minimal binding motif of Hap4 for binding to Hap2/3/5 family protein</fullName>
    </submittedName>
</protein>